<gene>
    <name evidence="1" type="ORF">H9648_01400</name>
</gene>
<organism evidence="1 2">
    <name type="scientific">Fictibacillus norfolkensis</name>
    <dbReference type="NCBI Taxonomy" id="2762233"/>
    <lineage>
        <taxon>Bacteria</taxon>
        <taxon>Bacillati</taxon>
        <taxon>Bacillota</taxon>
        <taxon>Bacilli</taxon>
        <taxon>Bacillales</taxon>
        <taxon>Fictibacillaceae</taxon>
        <taxon>Fictibacillus</taxon>
    </lineage>
</organism>
<dbReference type="Pfam" id="PF10957">
    <property type="entry name" value="Spore_Cse60"/>
    <property type="match status" value="1"/>
</dbReference>
<comment type="caution">
    <text evidence="1">The sequence shown here is derived from an EMBL/GenBank/DDBJ whole genome shotgun (WGS) entry which is preliminary data.</text>
</comment>
<accession>A0ABR8SGS0</accession>
<evidence type="ECO:0000313" key="1">
    <source>
        <dbReference type="EMBL" id="MBD7962691.1"/>
    </source>
</evidence>
<keyword evidence="2" id="KW-1185">Reference proteome</keyword>
<dbReference type="EMBL" id="JACSQM010000001">
    <property type="protein sequence ID" value="MBD7962691.1"/>
    <property type="molecule type" value="Genomic_DNA"/>
</dbReference>
<dbReference type="InterPro" id="IPR020296">
    <property type="entry name" value="Spore_Cse60"/>
</dbReference>
<proteinExistence type="predicted"/>
<reference evidence="1 2" key="1">
    <citation type="submission" date="2020-08" db="EMBL/GenBank/DDBJ databases">
        <title>A Genomic Blueprint of the Chicken Gut Microbiome.</title>
        <authorList>
            <person name="Gilroy R."/>
            <person name="Ravi A."/>
            <person name="Getino M."/>
            <person name="Pursley I."/>
            <person name="Horton D.L."/>
            <person name="Alikhan N.-F."/>
            <person name="Baker D."/>
            <person name="Gharbi K."/>
            <person name="Hall N."/>
            <person name="Watson M."/>
            <person name="Adriaenssens E.M."/>
            <person name="Foster-Nyarko E."/>
            <person name="Jarju S."/>
            <person name="Secka A."/>
            <person name="Antonio M."/>
            <person name="Oren A."/>
            <person name="Chaudhuri R."/>
            <person name="La Ragione R.M."/>
            <person name="Hildebrand F."/>
            <person name="Pallen M.J."/>
        </authorList>
    </citation>
    <scope>NUCLEOTIDE SEQUENCE [LARGE SCALE GENOMIC DNA]</scope>
    <source>
        <strain evidence="1 2">Sa2CUA10</strain>
    </source>
</reference>
<evidence type="ECO:0000313" key="2">
    <source>
        <dbReference type="Proteomes" id="UP000603641"/>
    </source>
</evidence>
<sequence length="67" mass="7748">MIQVKIFDEDHEEDLEIALNEFLSVVPPENIVDIKYQIAVCDNLHSEDDTMFSFSAMIIYKKIGTLK</sequence>
<dbReference type="Proteomes" id="UP000603641">
    <property type="component" value="Unassembled WGS sequence"/>
</dbReference>
<name>A0ABR8SGS0_9BACL</name>
<dbReference type="RefSeq" id="WP_191752002.1">
    <property type="nucleotide sequence ID" value="NZ_JACSQM010000001.1"/>
</dbReference>
<protein>
    <submittedName>
        <fullName evidence="1">Sporulation protein Cse60</fullName>
    </submittedName>
</protein>